<gene>
    <name evidence="3" type="ORF">AJ85_16645</name>
    <name evidence="2" type="ORF">BALCAV_0210880</name>
</gene>
<protein>
    <submittedName>
        <fullName evidence="2">Uncharacterized protein</fullName>
    </submittedName>
</protein>
<comment type="caution">
    <text evidence="2">The sequence shown here is derived from an EMBL/GenBank/DDBJ whole genome shotgun (WGS) entry which is preliminary data.</text>
</comment>
<evidence type="ECO:0000313" key="4">
    <source>
        <dbReference type="Proteomes" id="UP000002754"/>
    </source>
</evidence>
<sequence length="175" mass="21113">MTNQISKDSLTKLTATQLQQRIIHLQSELKKYKYLVEQYQNNYHYNLIDTLKEENELKNQEIDELNEALQNEKKNSKNIFKEVSRLKEKYEQDLQTLRQLNESLKQEIQQIQQTKQIENVTNDSAEITDSNTKDEEIYPFLQKNYSDYPTKKTQSTEEKSNSWFYRNFQKKNNED</sequence>
<evidence type="ECO:0000313" key="5">
    <source>
        <dbReference type="Proteomes" id="UP000297014"/>
    </source>
</evidence>
<evidence type="ECO:0000256" key="1">
    <source>
        <dbReference type="SAM" id="Coils"/>
    </source>
</evidence>
<dbReference type="RefSeq" id="WP_003322130.1">
    <property type="nucleotide sequence ID" value="NZ_ALPT02000032.1"/>
</dbReference>
<dbReference type="OrthoDB" id="2456765at2"/>
<dbReference type="AlphaFoldDB" id="A0A094YUX8"/>
<dbReference type="EMBL" id="ALPT02000032">
    <property type="protein sequence ID" value="KGA97307.1"/>
    <property type="molecule type" value="Genomic_DNA"/>
</dbReference>
<organism evidence="2 4">
    <name type="scientific">Alkalihalobacillus alcalophilus ATCC 27647 = CGMCC 1.3604</name>
    <dbReference type="NCBI Taxonomy" id="1218173"/>
    <lineage>
        <taxon>Bacteria</taxon>
        <taxon>Bacillati</taxon>
        <taxon>Bacillota</taxon>
        <taxon>Bacilli</taxon>
        <taxon>Bacillales</taxon>
        <taxon>Bacillaceae</taxon>
        <taxon>Alkalihalobacillus</taxon>
    </lineage>
</organism>
<evidence type="ECO:0000313" key="2">
    <source>
        <dbReference type="EMBL" id="KGA97307.1"/>
    </source>
</evidence>
<reference evidence="2 4" key="1">
    <citation type="journal article" date="2014" name="Genome Announc.">
        <title>Draft Genome Sequence of Bacillus alcalophilus AV1934, a Classic Alkaliphile Isolated from Human Feces in 1934.</title>
        <authorList>
            <person name="Attie O."/>
            <person name="Jayaprakash A."/>
            <person name="Shah H."/>
            <person name="Paulsen I.T."/>
            <person name="Morino M."/>
            <person name="Takahashi Y."/>
            <person name="Narumi I."/>
            <person name="Sachidanandam R."/>
            <person name="Satoh K."/>
            <person name="Ito M."/>
            <person name="Krulwich T.A."/>
        </authorList>
    </citation>
    <scope>NUCLEOTIDE SEQUENCE [LARGE SCALE GENOMIC DNA]</scope>
    <source>
        <strain evidence="2 4">AV1934</strain>
    </source>
</reference>
<dbReference type="Proteomes" id="UP000297014">
    <property type="component" value="Unassembled WGS sequence"/>
</dbReference>
<dbReference type="Proteomes" id="UP000002754">
    <property type="component" value="Unassembled WGS sequence"/>
</dbReference>
<name>A0A094YUX8_ALKAL</name>
<evidence type="ECO:0000313" key="3">
    <source>
        <dbReference type="EMBL" id="THG92145.1"/>
    </source>
</evidence>
<feature type="coiled-coil region" evidence="1">
    <location>
        <begin position="22"/>
        <end position="121"/>
    </location>
</feature>
<reference evidence="3 5" key="2">
    <citation type="submission" date="2014-01" db="EMBL/GenBank/DDBJ databases">
        <title>Draft genome sequencing of Bacillus alcalophilus CGMCC 1.3604.</title>
        <authorList>
            <person name="Yang J."/>
            <person name="Diao L."/>
            <person name="Yang S."/>
        </authorList>
    </citation>
    <scope>NUCLEOTIDE SEQUENCE [LARGE SCALE GENOMIC DNA]</scope>
    <source>
        <strain evidence="3 5">CGMCC 1.3604</strain>
    </source>
</reference>
<keyword evidence="1" id="KW-0175">Coiled coil</keyword>
<dbReference type="EMBL" id="JALP01000018">
    <property type="protein sequence ID" value="THG92145.1"/>
    <property type="molecule type" value="Genomic_DNA"/>
</dbReference>
<keyword evidence="4" id="KW-1185">Reference proteome</keyword>
<proteinExistence type="predicted"/>
<accession>A0A094YUX8</accession>